<comment type="cofactor">
    <cofactor evidence="5">
        <name>[4Fe-4S] cluster</name>
        <dbReference type="ChEBI" id="CHEBI:49883"/>
    </cofactor>
    <text evidence="5">Binds 1 [4Fe-4S] cluster. The cluster is coordinated with 3 cysteines and an exchangeable S-adenosyl-L-methionine.</text>
</comment>
<feature type="binding site" evidence="6">
    <location>
        <position position="162"/>
    </location>
    <ligand>
        <name>S-adenosyl-L-methionine</name>
        <dbReference type="ChEBI" id="CHEBI:59789"/>
    </ligand>
</feature>
<dbReference type="InterPro" id="IPR024021">
    <property type="entry name" value="FeFe-hyd_HydE_rSAM"/>
</dbReference>
<dbReference type="InterPro" id="IPR034422">
    <property type="entry name" value="HydE/PylB-like"/>
</dbReference>
<proteinExistence type="predicted"/>
<name>A0A9D1UY93_9BACT</name>
<feature type="binding site" evidence="6">
    <location>
        <position position="184"/>
    </location>
    <ligand>
        <name>S-adenosyl-L-methionine</name>
        <dbReference type="ChEBI" id="CHEBI:59789"/>
    </ligand>
</feature>
<dbReference type="SUPFAM" id="SSF102114">
    <property type="entry name" value="Radical SAM enzymes"/>
    <property type="match status" value="1"/>
</dbReference>
<evidence type="ECO:0000256" key="5">
    <source>
        <dbReference type="PIRSR" id="PIRSR004762-1"/>
    </source>
</evidence>
<keyword evidence="5" id="KW-0004">4Fe-4S</keyword>
<keyword evidence="4 5" id="KW-0411">Iron-sulfur</keyword>
<evidence type="ECO:0000256" key="1">
    <source>
        <dbReference type="ARBA" id="ARBA00022691"/>
    </source>
</evidence>
<feature type="binding site" evidence="6">
    <location>
        <position position="137"/>
    </location>
    <ligand>
        <name>(3R)-3-methyl-D-ornithine</name>
        <dbReference type="ChEBI" id="CHEBI:64642"/>
    </ligand>
</feature>
<feature type="binding site" evidence="5">
    <location>
        <position position="67"/>
    </location>
    <ligand>
        <name>[4Fe-4S] cluster</name>
        <dbReference type="ChEBI" id="CHEBI:49883"/>
        <note>4Fe-4S-S-AdoMet</note>
    </ligand>
</feature>
<feature type="binding site" evidence="5">
    <location>
        <position position="60"/>
    </location>
    <ligand>
        <name>[4Fe-4S] cluster</name>
        <dbReference type="ChEBI" id="CHEBI:49883"/>
        <note>4Fe-4S-S-AdoMet</note>
    </ligand>
</feature>
<dbReference type="PANTHER" id="PTHR43726">
    <property type="entry name" value="3-METHYLORNITHINE SYNTHASE"/>
    <property type="match status" value="1"/>
</dbReference>
<dbReference type="GO" id="GO:0016740">
    <property type="term" value="F:transferase activity"/>
    <property type="evidence" value="ECO:0007669"/>
    <property type="project" value="TreeGrafter"/>
</dbReference>
<gene>
    <name evidence="8" type="primary">hydE</name>
    <name evidence="8" type="ORF">H9863_00635</name>
</gene>
<dbReference type="CDD" id="cd01335">
    <property type="entry name" value="Radical_SAM"/>
    <property type="match status" value="1"/>
</dbReference>
<dbReference type="PROSITE" id="PS51918">
    <property type="entry name" value="RADICAL_SAM"/>
    <property type="match status" value="1"/>
</dbReference>
<evidence type="ECO:0000259" key="7">
    <source>
        <dbReference type="PROSITE" id="PS51918"/>
    </source>
</evidence>
<comment type="caution">
    <text evidence="8">The sequence shown here is derived from an EMBL/GenBank/DDBJ whole genome shotgun (WGS) entry which is preliminary data.</text>
</comment>
<dbReference type="SFLD" id="SFLDS00029">
    <property type="entry name" value="Radical_SAM"/>
    <property type="match status" value="1"/>
</dbReference>
<keyword evidence="3 5" id="KW-0408">Iron</keyword>
<dbReference type="InterPro" id="IPR006638">
    <property type="entry name" value="Elp3/MiaA/NifB-like_rSAM"/>
</dbReference>
<dbReference type="SMART" id="SM00729">
    <property type="entry name" value="Elp3"/>
    <property type="match status" value="1"/>
</dbReference>
<feature type="domain" description="Radical SAM core" evidence="7">
    <location>
        <begin position="46"/>
        <end position="272"/>
    </location>
</feature>
<evidence type="ECO:0000256" key="4">
    <source>
        <dbReference type="ARBA" id="ARBA00023014"/>
    </source>
</evidence>
<sequence length="366" mass="41558">MEKVETLLYKKDLNADDLATLLSCTGEEERSLYARSKEVRDNTLGNGVYMRGLIEISNRCIKDCLYCGIRRSNSQARRYALSEENILDAAAFAHRYRYGSVVLQGGERKDEAFITGIEQVVRKIKQLSEGTLGITLSLGEQNEDTYRRWREAGAHRYLLRIETSNEALYRQIHPRDALHDFHTRLECLRSLQRCGYQTGTGVMIGLPGQTIRDLAQDLLFLKEMDIDMVGMGPYLEHHETPLWEQRHLLLPQRERLRLGLHMVSCLRLLMPDINIAATTALQAIDPAGREKALEIGANVIMPNITPLTNRADYQLYENKPGMDEGAEASTARLIESVRNSGCEVRLAAWGDSPHFSHRKNNLSICK</sequence>
<dbReference type="InterPro" id="IPR013785">
    <property type="entry name" value="Aldolase_TIM"/>
</dbReference>
<dbReference type="Gene3D" id="3.20.20.70">
    <property type="entry name" value="Aldolase class I"/>
    <property type="match status" value="1"/>
</dbReference>
<dbReference type="SFLD" id="SFLDF00348">
    <property type="entry name" value="FeFe_hydrogenase_maturase_(Hyd"/>
    <property type="match status" value="1"/>
</dbReference>
<feature type="binding site" evidence="6">
    <location>
        <position position="235"/>
    </location>
    <ligand>
        <name>(3R)-3-methyl-D-ornithine</name>
        <dbReference type="ChEBI" id="CHEBI:64642"/>
    </ligand>
</feature>
<accession>A0A9D1UY93</accession>
<dbReference type="AlphaFoldDB" id="A0A9D1UY93"/>
<dbReference type="PIRSF" id="PIRSF004762">
    <property type="entry name" value="CHP00423"/>
    <property type="match status" value="1"/>
</dbReference>
<dbReference type="GO" id="GO:0046872">
    <property type="term" value="F:metal ion binding"/>
    <property type="evidence" value="ECO:0007669"/>
    <property type="project" value="UniProtKB-KW"/>
</dbReference>
<evidence type="ECO:0000313" key="8">
    <source>
        <dbReference type="EMBL" id="HIX02610.1"/>
    </source>
</evidence>
<dbReference type="InterPro" id="IPR007197">
    <property type="entry name" value="rSAM"/>
</dbReference>
<reference evidence="8" key="2">
    <citation type="submission" date="2021-04" db="EMBL/GenBank/DDBJ databases">
        <authorList>
            <person name="Gilroy R."/>
        </authorList>
    </citation>
    <scope>NUCLEOTIDE SEQUENCE</scope>
    <source>
        <strain evidence="8">23274</strain>
    </source>
</reference>
<feature type="binding site" evidence="5">
    <location>
        <position position="64"/>
    </location>
    <ligand>
        <name>[4Fe-4S] cluster</name>
        <dbReference type="ChEBI" id="CHEBI:49883"/>
        <note>4Fe-4S-S-AdoMet</note>
    </ligand>
</feature>
<evidence type="ECO:0000256" key="3">
    <source>
        <dbReference type="ARBA" id="ARBA00023004"/>
    </source>
</evidence>
<evidence type="ECO:0000256" key="6">
    <source>
        <dbReference type="PIRSR" id="PIRSR004762-2"/>
    </source>
</evidence>
<keyword evidence="2" id="KW-0479">Metal-binding</keyword>
<dbReference type="NCBIfam" id="TIGR03956">
    <property type="entry name" value="rSAM_HydE"/>
    <property type="match status" value="1"/>
</dbReference>
<keyword evidence="1 5" id="KW-0949">S-adenosyl-L-methionine</keyword>
<dbReference type="Proteomes" id="UP000824202">
    <property type="component" value="Unassembled WGS sequence"/>
</dbReference>
<dbReference type="EMBL" id="DXFT01000012">
    <property type="protein sequence ID" value="HIX02610.1"/>
    <property type="molecule type" value="Genomic_DNA"/>
</dbReference>
<dbReference type="InterPro" id="IPR058240">
    <property type="entry name" value="rSAM_sf"/>
</dbReference>
<reference evidence="8" key="1">
    <citation type="journal article" date="2021" name="PeerJ">
        <title>Extensive microbial diversity within the chicken gut microbiome revealed by metagenomics and culture.</title>
        <authorList>
            <person name="Gilroy R."/>
            <person name="Ravi A."/>
            <person name="Getino M."/>
            <person name="Pursley I."/>
            <person name="Horton D.L."/>
            <person name="Alikhan N.F."/>
            <person name="Baker D."/>
            <person name="Gharbi K."/>
            <person name="Hall N."/>
            <person name="Watson M."/>
            <person name="Adriaenssens E.M."/>
            <person name="Foster-Nyarko E."/>
            <person name="Jarju S."/>
            <person name="Secka A."/>
            <person name="Antonio M."/>
            <person name="Oren A."/>
            <person name="Chaudhuri R.R."/>
            <person name="La Ragione R."/>
            <person name="Hildebrand F."/>
            <person name="Pallen M.J."/>
        </authorList>
    </citation>
    <scope>NUCLEOTIDE SEQUENCE</scope>
    <source>
        <strain evidence="8">23274</strain>
    </source>
</reference>
<dbReference type="PANTHER" id="PTHR43726:SF1">
    <property type="entry name" value="BIOTIN SYNTHASE"/>
    <property type="match status" value="1"/>
</dbReference>
<protein>
    <submittedName>
        <fullName evidence="8">[FeFe] hydrogenase H-cluster radical SAM maturase HydE</fullName>
    </submittedName>
</protein>
<dbReference type="GO" id="GO:0051539">
    <property type="term" value="F:4 iron, 4 sulfur cluster binding"/>
    <property type="evidence" value="ECO:0007669"/>
    <property type="project" value="UniProtKB-KW"/>
</dbReference>
<dbReference type="Pfam" id="PF04055">
    <property type="entry name" value="Radical_SAM"/>
    <property type="match status" value="1"/>
</dbReference>
<dbReference type="SFLD" id="SFLDG01280">
    <property type="entry name" value="HydE/PylB-like"/>
    <property type="match status" value="1"/>
</dbReference>
<dbReference type="SFLD" id="SFLDG01060">
    <property type="entry name" value="BATS_domain_containing"/>
    <property type="match status" value="1"/>
</dbReference>
<evidence type="ECO:0000313" key="9">
    <source>
        <dbReference type="Proteomes" id="UP000824202"/>
    </source>
</evidence>
<organism evidence="8 9">
    <name type="scientific">Candidatus Odoribacter faecigallinarum</name>
    <dbReference type="NCBI Taxonomy" id="2838706"/>
    <lineage>
        <taxon>Bacteria</taxon>
        <taxon>Pseudomonadati</taxon>
        <taxon>Bacteroidota</taxon>
        <taxon>Bacteroidia</taxon>
        <taxon>Bacteroidales</taxon>
        <taxon>Odoribacteraceae</taxon>
        <taxon>Odoribacter</taxon>
    </lineage>
</organism>
<evidence type="ECO:0000256" key="2">
    <source>
        <dbReference type="ARBA" id="ARBA00022723"/>
    </source>
</evidence>